<feature type="compositionally biased region" description="Polar residues" evidence="1">
    <location>
        <begin position="360"/>
        <end position="376"/>
    </location>
</feature>
<evidence type="ECO:0000256" key="2">
    <source>
        <dbReference type="SAM" id="SignalP"/>
    </source>
</evidence>
<feature type="compositionally biased region" description="Low complexity" evidence="1">
    <location>
        <begin position="134"/>
        <end position="158"/>
    </location>
</feature>
<feature type="chain" id="PRO_5038259269" evidence="2">
    <location>
        <begin position="21"/>
        <end position="415"/>
    </location>
</feature>
<dbReference type="Proteomes" id="UP000070412">
    <property type="component" value="Unassembled WGS sequence"/>
</dbReference>
<reference evidence="3" key="2">
    <citation type="submission" date="2020-01" db="EMBL/GenBank/DDBJ databases">
        <authorList>
            <person name="Korhonen P.K.K."/>
            <person name="Guangxu M.G."/>
            <person name="Wang T.W."/>
            <person name="Stroehlein A.J.S."/>
            <person name="Young N.D."/>
            <person name="Ang C.-S.A."/>
            <person name="Fernando D.W.F."/>
            <person name="Lu H.L."/>
            <person name="Taylor S.T."/>
            <person name="Ehtesham M.E.M."/>
            <person name="Najaraj S.H.N."/>
            <person name="Harsha G.H.G."/>
            <person name="Madugundu A.M."/>
            <person name="Renuse S.R."/>
            <person name="Holt D.H."/>
            <person name="Pandey A.P."/>
            <person name="Papenfuss A.P."/>
            <person name="Gasser R.B.G."/>
            <person name="Fischer K.F."/>
        </authorList>
    </citation>
    <scope>NUCLEOTIDE SEQUENCE</scope>
    <source>
        <strain evidence="3">SSS_KF_BRIS2020</strain>
    </source>
</reference>
<dbReference type="EnsemblMetazoa" id="SSS_8459s_mrna">
    <property type="protein sequence ID" value="KAF7492895.1"/>
    <property type="gene ID" value="SSS_8459"/>
</dbReference>
<gene>
    <name evidence="3" type="ORF">SSS_8459</name>
</gene>
<sequence length="415" mass="47386">MNILYIISFGILLATRSTIAFLEAEQIEQKYESGDENEPLQALSNDQSTQQIHHQQDEIDRHRQHLLEQQQQQQHLFQQQQQNEQNNLQSQQPQQQQSISTITHSEQNRLNEIFHRLTSQSQMMPKSFGEEAQAAASSSYSHHLSSSSSSSSASSATSDENLEASSSDYGSFQPLQTLNEGISKFTKIPQGSLFAFPDKNGKLEFESMYAKQPYSIVFRTQSMPVKIKQQHHTLPAPEVEFVRSQEEAHRIKHEVIRPVIQEVHEIIQPYRRVVQEVRPVIENVHTIVAKGEPRGGKAGGPLNGPNDGAYNDNIRGSYSENLIRFVPVPSEQQQQQQQQSKISSEIDQSQSKRSHHQIGASLSNQNQPPHYINSHQQSHHRLSPVTHSQARNFRNNVMDSLRPNKLAGRFMHRRY</sequence>
<organism evidence="3">
    <name type="scientific">Sarcoptes scabiei</name>
    <name type="common">Itch mite</name>
    <name type="synonym">Acarus scabiei</name>
    <dbReference type="NCBI Taxonomy" id="52283"/>
    <lineage>
        <taxon>Eukaryota</taxon>
        <taxon>Metazoa</taxon>
        <taxon>Ecdysozoa</taxon>
        <taxon>Arthropoda</taxon>
        <taxon>Chelicerata</taxon>
        <taxon>Arachnida</taxon>
        <taxon>Acari</taxon>
        <taxon>Acariformes</taxon>
        <taxon>Sarcoptiformes</taxon>
        <taxon>Astigmata</taxon>
        <taxon>Psoroptidia</taxon>
        <taxon>Sarcoptoidea</taxon>
        <taxon>Sarcoptidae</taxon>
        <taxon>Sarcoptinae</taxon>
        <taxon>Sarcoptes</taxon>
    </lineage>
</organism>
<dbReference type="AlphaFoldDB" id="A0A834RA13"/>
<proteinExistence type="predicted"/>
<feature type="signal peptide" evidence="2">
    <location>
        <begin position="1"/>
        <end position="20"/>
    </location>
</feature>
<feature type="region of interest" description="Disordered" evidence="1">
    <location>
        <begin position="329"/>
        <end position="386"/>
    </location>
</feature>
<accession>A0A834RA13</accession>
<dbReference type="OrthoDB" id="10405216at2759"/>
<evidence type="ECO:0000313" key="4">
    <source>
        <dbReference type="EnsemblMetazoa" id="KAF7492895.1"/>
    </source>
</evidence>
<feature type="compositionally biased region" description="Low complexity" evidence="1">
    <location>
        <begin position="67"/>
        <end position="98"/>
    </location>
</feature>
<feature type="region of interest" description="Disordered" evidence="1">
    <location>
        <begin position="32"/>
        <end position="101"/>
    </location>
</feature>
<evidence type="ECO:0000313" key="3">
    <source>
        <dbReference type="EMBL" id="KAF7492895.1"/>
    </source>
</evidence>
<name>A0A834RA13_SARSC</name>
<feature type="compositionally biased region" description="Polar residues" evidence="1">
    <location>
        <begin position="42"/>
        <end position="53"/>
    </location>
</feature>
<reference evidence="5" key="1">
    <citation type="journal article" date="2020" name="PLoS Negl. Trop. Dis.">
        <title>High-quality nuclear genome for Sarcoptes scabiei-A critical resource for a neglected parasite.</title>
        <authorList>
            <person name="Korhonen P.K."/>
            <person name="Gasser R.B."/>
            <person name="Ma G."/>
            <person name="Wang T."/>
            <person name="Stroehlein A.J."/>
            <person name="Young N.D."/>
            <person name="Ang C.S."/>
            <person name="Fernando D.D."/>
            <person name="Lu H.C."/>
            <person name="Taylor S."/>
            <person name="Reynolds S.L."/>
            <person name="Mofiz E."/>
            <person name="Najaraj S.H."/>
            <person name="Gowda H."/>
            <person name="Madugundu A."/>
            <person name="Renuse S."/>
            <person name="Holt D."/>
            <person name="Pandey A."/>
            <person name="Papenfuss A.T."/>
            <person name="Fischer K."/>
        </authorList>
    </citation>
    <scope>NUCLEOTIDE SEQUENCE [LARGE SCALE GENOMIC DNA]</scope>
</reference>
<evidence type="ECO:0000256" key="1">
    <source>
        <dbReference type="SAM" id="MobiDB-lite"/>
    </source>
</evidence>
<feature type="compositionally biased region" description="Low complexity" evidence="1">
    <location>
        <begin position="330"/>
        <end position="351"/>
    </location>
</feature>
<evidence type="ECO:0000313" key="5">
    <source>
        <dbReference type="Proteomes" id="UP000070412"/>
    </source>
</evidence>
<reference evidence="4" key="3">
    <citation type="submission" date="2022-06" db="UniProtKB">
        <authorList>
            <consortium name="EnsemblMetazoa"/>
        </authorList>
    </citation>
    <scope>IDENTIFICATION</scope>
</reference>
<feature type="region of interest" description="Disordered" evidence="1">
    <location>
        <begin position="126"/>
        <end position="170"/>
    </location>
</feature>
<keyword evidence="2" id="KW-0732">Signal</keyword>
<protein>
    <submittedName>
        <fullName evidence="3 4">Uncharacterized protein</fullName>
    </submittedName>
</protein>
<keyword evidence="5" id="KW-1185">Reference proteome</keyword>
<dbReference type="EMBL" id="WVUK01000056">
    <property type="protein sequence ID" value="KAF7492895.1"/>
    <property type="molecule type" value="Genomic_DNA"/>
</dbReference>
<feature type="region of interest" description="Disordered" evidence="1">
    <location>
        <begin position="291"/>
        <end position="315"/>
    </location>
</feature>